<dbReference type="EMBL" id="FQXN01000004">
    <property type="protein sequence ID" value="SHH45647.1"/>
    <property type="molecule type" value="Genomic_DNA"/>
</dbReference>
<sequence length="385" mass="42860">MKKIIILLTIFAIYITLFAGIFEPFGRFENFGLVNQNKFRFFDIGFYGDLTLQQSLFSTEHLLNLINEGKVDLNQLQQLVIGETLNGSLFSTIRIGKFSISPFVNLNSFGGLELPDEILSFIKNDIEINKTYSSSSTSFISLDSFLNAGVSFNFNGFFVSPEAFVPITYVFPENQVVNFEYTSSSTPPVMSLKADLSFLMYSPLLVENLVIDEKLIGIGVSLGYSSKNFGIAVNNITIKPSEVDTLQNIYASYSATYNGVEMTFDDEATANYIQVFETKQIEQIPEITAYVKANLFVDIGAAVSYKIDGKWVIGGSISKKLFFIEPSYQLIYDGSNSIFTHIIGLKSDFRILYLNTSIIISSNEFIPLDEAKPGIGLVVNFGLGF</sequence>
<protein>
    <submittedName>
        <fullName evidence="1">Uncharacterized protein</fullName>
    </submittedName>
</protein>
<gene>
    <name evidence="1" type="ORF">SAMN02745199_1164</name>
</gene>
<dbReference type="AlphaFoldDB" id="A0A1M5T4G7"/>
<organism evidence="1 2">
    <name type="scientific">Thermosipho atlanticus DSM 15807</name>
    <dbReference type="NCBI Taxonomy" id="1123380"/>
    <lineage>
        <taxon>Bacteria</taxon>
        <taxon>Thermotogati</taxon>
        <taxon>Thermotogota</taxon>
        <taxon>Thermotogae</taxon>
        <taxon>Thermotogales</taxon>
        <taxon>Fervidobacteriaceae</taxon>
        <taxon>Thermosipho</taxon>
    </lineage>
</organism>
<evidence type="ECO:0000313" key="2">
    <source>
        <dbReference type="Proteomes" id="UP000242592"/>
    </source>
</evidence>
<dbReference type="RefSeq" id="WP_073073134.1">
    <property type="nucleotide sequence ID" value="NZ_FQXN01000004.1"/>
</dbReference>
<dbReference type="Proteomes" id="UP000242592">
    <property type="component" value="Unassembled WGS sequence"/>
</dbReference>
<dbReference type="OrthoDB" id="49599at2"/>
<proteinExistence type="predicted"/>
<name>A0A1M5T4G7_9BACT</name>
<dbReference type="STRING" id="1123380.SAMN02745199_1164"/>
<keyword evidence="2" id="KW-1185">Reference proteome</keyword>
<accession>A0A1M5T4G7</accession>
<evidence type="ECO:0000313" key="1">
    <source>
        <dbReference type="EMBL" id="SHH45647.1"/>
    </source>
</evidence>
<reference evidence="2" key="1">
    <citation type="submission" date="2016-11" db="EMBL/GenBank/DDBJ databases">
        <authorList>
            <person name="Varghese N."/>
            <person name="Submissions S."/>
        </authorList>
    </citation>
    <scope>NUCLEOTIDE SEQUENCE [LARGE SCALE GENOMIC DNA]</scope>
    <source>
        <strain evidence="2">DSM 15807</strain>
    </source>
</reference>